<sequence>MSPTPPLLELFTWSSHWGLPTHDPECLAIATYLALGSVPWAMDTTTSNPHLSSSGLLPVLRVDDTVISGPRQILGYLDDQDNALDRLHLSPTEQATSKAYRSLVGEILLDATKYLWYKEDENYAKVIRPLQASSLPLWTRWWTPIHLATRAREKLAKYDPLSSTTPDGKKPSVGDGPVSSQMIHLPRVYEEAQKVYTALARLLGENDFFFGDHPSSLDAIVYAHLSVHLVPLPDSELADMLNRDFPSLVQLVSRVKDRAWSLNHSATLPSIPAEGRAPSACNALLASLPHPFKGSNASWIWWRKRSSSSPSSPPSLKRSPEEREVIRQRFLSVVGGVTLMLAYVIWHGIGQGPSTKAINQQPLNEEEEEDDDVVLSF</sequence>
<dbReference type="Pfam" id="PF10568">
    <property type="entry name" value="Tom37"/>
    <property type="match status" value="1"/>
</dbReference>
<evidence type="ECO:0000256" key="2">
    <source>
        <dbReference type="ARBA" id="ARBA00009170"/>
    </source>
</evidence>
<keyword evidence="7" id="KW-0472">Membrane</keyword>
<dbReference type="GO" id="GO:0015031">
    <property type="term" value="P:protein transport"/>
    <property type="evidence" value="ECO:0007669"/>
    <property type="project" value="UniProtKB-KW"/>
</dbReference>
<evidence type="ECO:0000313" key="11">
    <source>
        <dbReference type="EMBL" id="RKP14923.1"/>
    </source>
</evidence>
<dbReference type="InterPro" id="IPR019564">
    <property type="entry name" value="Sam37/metaxin_N"/>
</dbReference>
<comment type="subcellular location">
    <subcellularLocation>
        <location evidence="1">Mitochondrion outer membrane</location>
    </subcellularLocation>
</comment>
<evidence type="ECO:0000256" key="8">
    <source>
        <dbReference type="SAM" id="MobiDB-lite"/>
    </source>
</evidence>
<dbReference type="InterPro" id="IPR036282">
    <property type="entry name" value="Glutathione-S-Trfase_C_sf"/>
</dbReference>
<keyword evidence="4" id="KW-1000">Mitochondrion outer membrane</keyword>
<dbReference type="GO" id="GO:0001401">
    <property type="term" value="C:SAM complex"/>
    <property type="evidence" value="ECO:0007669"/>
    <property type="project" value="InterPro"/>
</dbReference>
<name>A0A4P9Y7C6_9FUNG</name>
<proteinExistence type="inferred from homology"/>
<evidence type="ECO:0000256" key="4">
    <source>
        <dbReference type="ARBA" id="ARBA00022787"/>
    </source>
</evidence>
<dbReference type="EMBL" id="KZ987776">
    <property type="protein sequence ID" value="RKP14923.1"/>
    <property type="molecule type" value="Genomic_DNA"/>
</dbReference>
<gene>
    <name evidence="11" type="ORF">BJ684DRAFT_14791</name>
</gene>
<dbReference type="AlphaFoldDB" id="A0A4P9Y7C6"/>
<dbReference type="PANTHER" id="PTHR12289">
    <property type="entry name" value="METAXIN RELATED"/>
    <property type="match status" value="1"/>
</dbReference>
<protein>
    <recommendedName>
        <fullName evidence="13">Mitochondrial outer membrane transport complex Sam37/metaxin N-terminal domain-containing protein</fullName>
    </recommendedName>
</protein>
<feature type="compositionally biased region" description="Acidic residues" evidence="8">
    <location>
        <begin position="364"/>
        <end position="377"/>
    </location>
</feature>
<dbReference type="PANTHER" id="PTHR12289:SF41">
    <property type="entry name" value="FAILED AXON CONNECTIONS-RELATED"/>
    <property type="match status" value="1"/>
</dbReference>
<evidence type="ECO:0000259" key="10">
    <source>
        <dbReference type="Pfam" id="PF17171"/>
    </source>
</evidence>
<dbReference type="Gene3D" id="1.20.1050.10">
    <property type="match status" value="1"/>
</dbReference>
<dbReference type="SUPFAM" id="SSF47616">
    <property type="entry name" value="GST C-terminal domain-like"/>
    <property type="match status" value="1"/>
</dbReference>
<evidence type="ECO:0000256" key="5">
    <source>
        <dbReference type="ARBA" id="ARBA00022927"/>
    </source>
</evidence>
<feature type="region of interest" description="Disordered" evidence="8">
    <location>
        <begin position="158"/>
        <end position="178"/>
    </location>
</feature>
<keyword evidence="12" id="KW-1185">Reference proteome</keyword>
<keyword evidence="6" id="KW-0496">Mitochondrion</keyword>
<evidence type="ECO:0000256" key="3">
    <source>
        <dbReference type="ARBA" id="ARBA00022448"/>
    </source>
</evidence>
<dbReference type="InterPro" id="IPR050931">
    <property type="entry name" value="Mito_Protein_Transport_Metaxin"/>
</dbReference>
<dbReference type="InterPro" id="IPR033468">
    <property type="entry name" value="Metaxin_GST"/>
</dbReference>
<keyword evidence="5" id="KW-0653">Protein transport</keyword>
<reference evidence="12" key="1">
    <citation type="journal article" date="2018" name="Nat. Microbiol.">
        <title>Leveraging single-cell genomics to expand the fungal tree of life.</title>
        <authorList>
            <person name="Ahrendt S.R."/>
            <person name="Quandt C.A."/>
            <person name="Ciobanu D."/>
            <person name="Clum A."/>
            <person name="Salamov A."/>
            <person name="Andreopoulos B."/>
            <person name="Cheng J.F."/>
            <person name="Woyke T."/>
            <person name="Pelin A."/>
            <person name="Henrissat B."/>
            <person name="Reynolds N.K."/>
            <person name="Benny G.L."/>
            <person name="Smith M.E."/>
            <person name="James T.Y."/>
            <person name="Grigoriev I.V."/>
        </authorList>
    </citation>
    <scope>NUCLEOTIDE SEQUENCE [LARGE SCALE GENOMIC DNA]</scope>
</reference>
<dbReference type="Proteomes" id="UP000267251">
    <property type="component" value="Unassembled WGS sequence"/>
</dbReference>
<dbReference type="GO" id="GO:0007005">
    <property type="term" value="P:mitochondrion organization"/>
    <property type="evidence" value="ECO:0007669"/>
    <property type="project" value="TreeGrafter"/>
</dbReference>
<comment type="similarity">
    <text evidence="2">Belongs to the metaxin family.</text>
</comment>
<evidence type="ECO:0000256" key="7">
    <source>
        <dbReference type="ARBA" id="ARBA00023136"/>
    </source>
</evidence>
<evidence type="ECO:0000259" key="9">
    <source>
        <dbReference type="Pfam" id="PF10568"/>
    </source>
</evidence>
<feature type="region of interest" description="Disordered" evidence="8">
    <location>
        <begin position="355"/>
        <end position="377"/>
    </location>
</feature>
<evidence type="ECO:0000313" key="12">
    <source>
        <dbReference type="Proteomes" id="UP000267251"/>
    </source>
</evidence>
<evidence type="ECO:0000256" key="1">
    <source>
        <dbReference type="ARBA" id="ARBA00004294"/>
    </source>
</evidence>
<evidence type="ECO:0000256" key="6">
    <source>
        <dbReference type="ARBA" id="ARBA00023128"/>
    </source>
</evidence>
<dbReference type="Pfam" id="PF17171">
    <property type="entry name" value="GST_C_6"/>
    <property type="match status" value="1"/>
</dbReference>
<feature type="domain" description="Metaxin glutathione S-transferase" evidence="10">
    <location>
        <begin position="192"/>
        <end position="255"/>
    </location>
</feature>
<evidence type="ECO:0008006" key="13">
    <source>
        <dbReference type="Google" id="ProtNLM"/>
    </source>
</evidence>
<accession>A0A4P9Y7C6</accession>
<keyword evidence="3" id="KW-0813">Transport</keyword>
<dbReference type="OrthoDB" id="5835136at2759"/>
<organism evidence="11 12">
    <name type="scientific">Piptocephalis cylindrospora</name>
    <dbReference type="NCBI Taxonomy" id="1907219"/>
    <lineage>
        <taxon>Eukaryota</taxon>
        <taxon>Fungi</taxon>
        <taxon>Fungi incertae sedis</taxon>
        <taxon>Zoopagomycota</taxon>
        <taxon>Zoopagomycotina</taxon>
        <taxon>Zoopagomycetes</taxon>
        <taxon>Zoopagales</taxon>
        <taxon>Piptocephalidaceae</taxon>
        <taxon>Piptocephalis</taxon>
    </lineage>
</organism>
<feature type="domain" description="Mitochondrial outer membrane transport complex Sam37/metaxin N-terminal" evidence="9">
    <location>
        <begin position="26"/>
        <end position="146"/>
    </location>
</feature>